<reference evidence="1" key="2">
    <citation type="submission" date="2020-09" db="EMBL/GenBank/DDBJ databases">
        <authorList>
            <person name="Sun Q."/>
            <person name="Kim S."/>
        </authorList>
    </citation>
    <scope>NUCLEOTIDE SEQUENCE</scope>
    <source>
        <strain evidence="1">KCTC 42650</strain>
    </source>
</reference>
<protein>
    <submittedName>
        <fullName evidence="1">Uncharacterized protein</fullName>
    </submittedName>
</protein>
<dbReference type="RefSeq" id="WP_189678038.1">
    <property type="nucleotide sequence ID" value="NZ_BNCJ01000001.1"/>
</dbReference>
<gene>
    <name evidence="1" type="ORF">GCM10017056_00660</name>
</gene>
<dbReference type="AlphaFoldDB" id="A0A8J3M416"/>
<comment type="caution">
    <text evidence="1">The sequence shown here is derived from an EMBL/GenBank/DDBJ whole genome shotgun (WGS) entry which is preliminary data.</text>
</comment>
<proteinExistence type="predicted"/>
<evidence type="ECO:0000313" key="2">
    <source>
        <dbReference type="Proteomes" id="UP000626220"/>
    </source>
</evidence>
<accession>A0A8J3M416</accession>
<organism evidence="1 2">
    <name type="scientific">Seohaeicola zhoushanensis</name>
    <dbReference type="NCBI Taxonomy" id="1569283"/>
    <lineage>
        <taxon>Bacteria</taxon>
        <taxon>Pseudomonadati</taxon>
        <taxon>Pseudomonadota</taxon>
        <taxon>Alphaproteobacteria</taxon>
        <taxon>Rhodobacterales</taxon>
        <taxon>Roseobacteraceae</taxon>
        <taxon>Seohaeicola</taxon>
    </lineage>
</organism>
<sequence length="83" mass="9090">MGNNQAISVEKARGGMISDPVLDRIIAAGHALQREEATAESDLVLIIQNLPQLAEELRQYRQAMALVNDISQAPSNVIFLPQH</sequence>
<keyword evidence="2" id="KW-1185">Reference proteome</keyword>
<dbReference type="EMBL" id="BNCJ01000001">
    <property type="protein sequence ID" value="GHF33124.1"/>
    <property type="molecule type" value="Genomic_DNA"/>
</dbReference>
<dbReference type="Proteomes" id="UP000626220">
    <property type="component" value="Unassembled WGS sequence"/>
</dbReference>
<evidence type="ECO:0000313" key="1">
    <source>
        <dbReference type="EMBL" id="GHF33124.1"/>
    </source>
</evidence>
<reference evidence="1" key="1">
    <citation type="journal article" date="2014" name="Int. J. Syst. Evol. Microbiol.">
        <title>Complete genome sequence of Corynebacterium casei LMG S-19264T (=DSM 44701T), isolated from a smear-ripened cheese.</title>
        <authorList>
            <consortium name="US DOE Joint Genome Institute (JGI-PGF)"/>
            <person name="Walter F."/>
            <person name="Albersmeier A."/>
            <person name="Kalinowski J."/>
            <person name="Ruckert C."/>
        </authorList>
    </citation>
    <scope>NUCLEOTIDE SEQUENCE</scope>
    <source>
        <strain evidence="1">KCTC 42650</strain>
    </source>
</reference>
<name>A0A8J3M416_9RHOB</name>